<evidence type="ECO:0000256" key="4">
    <source>
        <dbReference type="ARBA" id="ARBA00023163"/>
    </source>
</evidence>
<dbReference type="CDD" id="cd06171">
    <property type="entry name" value="Sigma70_r4"/>
    <property type="match status" value="1"/>
</dbReference>
<dbReference type="Proteomes" id="UP001596220">
    <property type="component" value="Unassembled WGS sequence"/>
</dbReference>
<dbReference type="RefSeq" id="WP_380635921.1">
    <property type="nucleotide sequence ID" value="NZ_JBHSQO010000011.1"/>
</dbReference>
<keyword evidence="4" id="KW-0804">Transcription</keyword>
<reference evidence="8" key="1">
    <citation type="journal article" date="2019" name="Int. J. Syst. Evol. Microbiol.">
        <title>The Global Catalogue of Microorganisms (GCM) 10K type strain sequencing project: providing services to taxonomists for standard genome sequencing and annotation.</title>
        <authorList>
            <consortium name="The Broad Institute Genomics Platform"/>
            <consortium name="The Broad Institute Genome Sequencing Center for Infectious Disease"/>
            <person name="Wu L."/>
            <person name="Ma J."/>
        </authorList>
    </citation>
    <scope>NUCLEOTIDE SEQUENCE [LARGE SCALE GENOMIC DNA]</scope>
    <source>
        <strain evidence="8">CGMCC 4.7246</strain>
    </source>
</reference>
<evidence type="ECO:0000313" key="8">
    <source>
        <dbReference type="Proteomes" id="UP001596220"/>
    </source>
</evidence>
<sequence length="95" mass="10314">MTTSSEEFAAAQVPLTGVDPPTPDPTGHHDEREAMLQRIDALPREQKAAVVLRFYEGYDDEEIAATPGCSRGTVRSHISRAPATPRAAEKVKEAL</sequence>
<keyword evidence="3" id="KW-0731">Sigma factor</keyword>
<dbReference type="InterPro" id="IPR036388">
    <property type="entry name" value="WH-like_DNA-bd_sf"/>
</dbReference>
<proteinExistence type="inferred from homology"/>
<feature type="region of interest" description="Disordered" evidence="5">
    <location>
        <begin position="70"/>
        <end position="95"/>
    </location>
</feature>
<protein>
    <submittedName>
        <fullName evidence="7">Sigma factor-like helix-turn-helix DNA-binding protein</fullName>
    </submittedName>
</protein>
<comment type="similarity">
    <text evidence="1">Belongs to the sigma-70 factor family. ECF subfamily.</text>
</comment>
<feature type="region of interest" description="Disordered" evidence="5">
    <location>
        <begin position="1"/>
        <end position="29"/>
    </location>
</feature>
<evidence type="ECO:0000256" key="3">
    <source>
        <dbReference type="ARBA" id="ARBA00023082"/>
    </source>
</evidence>
<accession>A0ABW1P3Q1</accession>
<evidence type="ECO:0000313" key="7">
    <source>
        <dbReference type="EMBL" id="MFC6090219.1"/>
    </source>
</evidence>
<evidence type="ECO:0000256" key="5">
    <source>
        <dbReference type="SAM" id="MobiDB-lite"/>
    </source>
</evidence>
<keyword evidence="8" id="KW-1185">Reference proteome</keyword>
<gene>
    <name evidence="7" type="ORF">ACFP3R_13125</name>
</gene>
<feature type="domain" description="RNA polymerase sigma factor 70 region 4 type 2" evidence="6">
    <location>
        <begin position="33"/>
        <end position="81"/>
    </location>
</feature>
<dbReference type="Gene3D" id="1.10.10.10">
    <property type="entry name" value="Winged helix-like DNA-binding domain superfamily/Winged helix DNA-binding domain"/>
    <property type="match status" value="1"/>
</dbReference>
<evidence type="ECO:0000259" key="6">
    <source>
        <dbReference type="Pfam" id="PF08281"/>
    </source>
</evidence>
<comment type="caution">
    <text evidence="7">The sequence shown here is derived from an EMBL/GenBank/DDBJ whole genome shotgun (WGS) entry which is preliminary data.</text>
</comment>
<dbReference type="Pfam" id="PF08281">
    <property type="entry name" value="Sigma70_r4_2"/>
    <property type="match status" value="1"/>
</dbReference>
<evidence type="ECO:0000256" key="2">
    <source>
        <dbReference type="ARBA" id="ARBA00023015"/>
    </source>
</evidence>
<keyword evidence="2" id="KW-0805">Transcription regulation</keyword>
<dbReference type="SUPFAM" id="SSF88659">
    <property type="entry name" value="Sigma3 and sigma4 domains of RNA polymerase sigma factors"/>
    <property type="match status" value="1"/>
</dbReference>
<dbReference type="InterPro" id="IPR013249">
    <property type="entry name" value="RNA_pol_sigma70_r4_t2"/>
</dbReference>
<dbReference type="InterPro" id="IPR013324">
    <property type="entry name" value="RNA_pol_sigma_r3/r4-like"/>
</dbReference>
<dbReference type="EMBL" id="JBHSQO010000011">
    <property type="protein sequence ID" value="MFC6090219.1"/>
    <property type="molecule type" value="Genomic_DNA"/>
</dbReference>
<name>A0ABW1P3Q1_9PSEU</name>
<evidence type="ECO:0000256" key="1">
    <source>
        <dbReference type="ARBA" id="ARBA00010641"/>
    </source>
</evidence>
<organism evidence="7 8">
    <name type="scientific">Saccharothrix lopnurensis</name>
    <dbReference type="NCBI Taxonomy" id="1670621"/>
    <lineage>
        <taxon>Bacteria</taxon>
        <taxon>Bacillati</taxon>
        <taxon>Actinomycetota</taxon>
        <taxon>Actinomycetes</taxon>
        <taxon>Pseudonocardiales</taxon>
        <taxon>Pseudonocardiaceae</taxon>
        <taxon>Saccharothrix</taxon>
    </lineage>
</organism>